<dbReference type="FunFam" id="2.40.420.20:FF:000006">
    <property type="entry name" value="RND family efflux transporter MFP subunit"/>
    <property type="match status" value="1"/>
</dbReference>
<dbReference type="Pfam" id="PF25973">
    <property type="entry name" value="BSH_CzcB"/>
    <property type="match status" value="1"/>
</dbReference>
<dbReference type="Proteomes" id="UP000515312">
    <property type="component" value="Chromosome"/>
</dbReference>
<dbReference type="InterPro" id="IPR051909">
    <property type="entry name" value="MFP_Cation_Efflux"/>
</dbReference>
<dbReference type="Pfam" id="PF25954">
    <property type="entry name" value="Beta-barrel_RND_2"/>
    <property type="match status" value="1"/>
</dbReference>
<keyword evidence="2" id="KW-0813">Transport</keyword>
<dbReference type="InterPro" id="IPR058637">
    <property type="entry name" value="YknX-like_C"/>
</dbReference>
<dbReference type="PROSITE" id="PS51257">
    <property type="entry name" value="PROKAR_LIPOPROTEIN"/>
    <property type="match status" value="1"/>
</dbReference>
<dbReference type="GO" id="GO:0022857">
    <property type="term" value="F:transmembrane transporter activity"/>
    <property type="evidence" value="ECO:0007669"/>
    <property type="project" value="InterPro"/>
</dbReference>
<dbReference type="EMBL" id="CP060394">
    <property type="protein sequence ID" value="QNI33390.1"/>
    <property type="molecule type" value="Genomic_DNA"/>
</dbReference>
<evidence type="ECO:0000313" key="10">
    <source>
        <dbReference type="EMBL" id="QNI33390.1"/>
    </source>
</evidence>
<reference evidence="10 11" key="1">
    <citation type="submission" date="2020-08" db="EMBL/GenBank/DDBJ databases">
        <title>Edaphobacter telluris sp. nov. and Acidobacterium dinghuensis sp. nov., two acidobacteria isolated from forest soil.</title>
        <authorList>
            <person name="Fu J."/>
            <person name="Qiu L."/>
        </authorList>
    </citation>
    <scope>NUCLEOTIDE SEQUENCE [LARGE SCALE GENOMIC DNA]</scope>
    <source>
        <strain evidence="10">4Y35</strain>
    </source>
</reference>
<evidence type="ECO:0000256" key="5">
    <source>
        <dbReference type="ARBA" id="ARBA00058766"/>
    </source>
</evidence>
<dbReference type="GO" id="GO:0046686">
    <property type="term" value="P:response to cadmium ion"/>
    <property type="evidence" value="ECO:0007669"/>
    <property type="project" value="UniProtKB-KW"/>
</dbReference>
<feature type="domain" description="CusB-like beta-barrel" evidence="7">
    <location>
        <begin position="212"/>
        <end position="287"/>
    </location>
</feature>
<comment type="function">
    <text evidence="5">CzcA and CzcB together would act in zinc efflux nearly as effectively as the complete czc efflux system (CzcABC). The CzcB protein is thought to funnel zinc cations to the CzcA transport protein.</text>
</comment>
<proteinExistence type="inferred from homology"/>
<feature type="signal peptide" evidence="6">
    <location>
        <begin position="1"/>
        <end position="21"/>
    </location>
</feature>
<gene>
    <name evidence="10" type="ORF">H7849_05400</name>
</gene>
<evidence type="ECO:0000256" key="6">
    <source>
        <dbReference type="SAM" id="SignalP"/>
    </source>
</evidence>
<dbReference type="SUPFAM" id="SSF111369">
    <property type="entry name" value="HlyD-like secretion proteins"/>
    <property type="match status" value="1"/>
</dbReference>
<protein>
    <submittedName>
        <fullName evidence="10">Efflux RND transporter periplasmic adaptor subunit</fullName>
    </submittedName>
</protein>
<evidence type="ECO:0000256" key="1">
    <source>
        <dbReference type="ARBA" id="ARBA00009477"/>
    </source>
</evidence>
<dbReference type="PANTHER" id="PTHR30097">
    <property type="entry name" value="CATION EFFLUX SYSTEM PROTEIN CUSB"/>
    <property type="match status" value="1"/>
</dbReference>
<dbReference type="InterPro" id="IPR006143">
    <property type="entry name" value="RND_pump_MFP"/>
</dbReference>
<evidence type="ECO:0000256" key="3">
    <source>
        <dbReference type="ARBA" id="ARBA00022833"/>
    </source>
</evidence>
<evidence type="ECO:0000313" key="11">
    <source>
        <dbReference type="Proteomes" id="UP000515312"/>
    </source>
</evidence>
<dbReference type="NCBIfam" id="TIGR01730">
    <property type="entry name" value="RND_mfp"/>
    <property type="match status" value="1"/>
</dbReference>
<dbReference type="InterPro" id="IPR058647">
    <property type="entry name" value="BSH_CzcB-like"/>
</dbReference>
<evidence type="ECO:0000259" key="7">
    <source>
        <dbReference type="Pfam" id="PF25954"/>
    </source>
</evidence>
<comment type="similarity">
    <text evidence="1">Belongs to the membrane fusion protein (MFP) (TC 8.A.1) family.</text>
</comment>
<dbReference type="InterPro" id="IPR058792">
    <property type="entry name" value="Beta-barrel_RND_2"/>
</dbReference>
<dbReference type="Gene3D" id="2.40.420.20">
    <property type="match status" value="1"/>
</dbReference>
<dbReference type="Gene3D" id="2.40.30.170">
    <property type="match status" value="1"/>
</dbReference>
<dbReference type="RefSeq" id="WP_186744781.1">
    <property type="nucleotide sequence ID" value="NZ_CP060394.1"/>
</dbReference>
<feature type="domain" description="YknX-like C-terminal permuted SH3-like" evidence="9">
    <location>
        <begin position="293"/>
        <end position="355"/>
    </location>
</feature>
<keyword evidence="4" id="KW-0105">Cadmium resistance</keyword>
<evidence type="ECO:0000256" key="4">
    <source>
        <dbReference type="ARBA" id="ARBA00043263"/>
    </source>
</evidence>
<dbReference type="KEGG" id="adin:H7849_05400"/>
<accession>A0A7G8BLH0</accession>
<keyword evidence="3" id="KW-0862">Zinc</keyword>
<dbReference type="FunFam" id="2.40.30.170:FF:000010">
    <property type="entry name" value="Efflux RND transporter periplasmic adaptor subunit"/>
    <property type="match status" value="1"/>
</dbReference>
<keyword evidence="11" id="KW-1185">Reference proteome</keyword>
<evidence type="ECO:0000259" key="9">
    <source>
        <dbReference type="Pfam" id="PF25989"/>
    </source>
</evidence>
<feature type="chain" id="PRO_5028904119" evidence="6">
    <location>
        <begin position="22"/>
        <end position="359"/>
    </location>
</feature>
<dbReference type="Pfam" id="PF25989">
    <property type="entry name" value="YknX_C"/>
    <property type="match status" value="1"/>
</dbReference>
<dbReference type="GO" id="GO:0016020">
    <property type="term" value="C:membrane"/>
    <property type="evidence" value="ECO:0007669"/>
    <property type="project" value="InterPro"/>
</dbReference>
<keyword evidence="6" id="KW-0732">Signal</keyword>
<feature type="domain" description="CzcB-like barrel-sandwich hybrid" evidence="8">
    <location>
        <begin position="65"/>
        <end position="206"/>
    </location>
</feature>
<name>A0A7G8BLH0_9BACT</name>
<evidence type="ECO:0000256" key="2">
    <source>
        <dbReference type="ARBA" id="ARBA00022448"/>
    </source>
</evidence>
<sequence>MSKKYLTVLPLLCVMALTACRHPSEDTTPAPATSKDVVDTVTVHTAQVTDTLNLPARLMPNPTDVVHIYPPLSGRVLALKVLPGQEVSKGQAIGTLQSNDAASARSDFEKAKIEAARADLQLQRAKELLQHEVMAQKDYDDLKALDDADHSELERTRQTLHNLGFSENDASADLPIRSPISGIVLEVGTAPGELQRSLDNANAIATIANIDSIWVLGDLYPNNVGAVRRGQPVEVRISGYPNEVHTGVIDNISDSVDPTTLTLKVRVVLANPGHRFKPQMYATISVANLKREAIVVPSTAVIRDGVKNYVFVATPDHKYARRDVELGETHAQTVEITHGLEDGEQVVSTGAELLRQAGA</sequence>
<organism evidence="10 11">
    <name type="scientific">Alloacidobacterium dinghuense</name>
    <dbReference type="NCBI Taxonomy" id="2763107"/>
    <lineage>
        <taxon>Bacteria</taxon>
        <taxon>Pseudomonadati</taxon>
        <taxon>Acidobacteriota</taxon>
        <taxon>Terriglobia</taxon>
        <taxon>Terriglobales</taxon>
        <taxon>Acidobacteriaceae</taxon>
        <taxon>Alloacidobacterium</taxon>
    </lineage>
</organism>
<dbReference type="Gene3D" id="2.40.50.100">
    <property type="match status" value="1"/>
</dbReference>
<dbReference type="AlphaFoldDB" id="A0A7G8BLH0"/>
<evidence type="ECO:0000259" key="8">
    <source>
        <dbReference type="Pfam" id="PF25973"/>
    </source>
</evidence>